<dbReference type="EMBL" id="KJ019094">
    <property type="protein sequence ID" value="AIX29690.1"/>
    <property type="molecule type" value="Genomic_DNA"/>
</dbReference>
<keyword evidence="5" id="KW-1185">Reference proteome</keyword>
<evidence type="ECO:0000313" key="2">
    <source>
        <dbReference type="EMBL" id="AIX29690.1"/>
    </source>
</evidence>
<dbReference type="GeneID" id="24172153"/>
<dbReference type="Proteomes" id="UP000185284">
    <property type="component" value="Segment"/>
</dbReference>
<organism evidence="1 5">
    <name type="scientific">Synechococcus phage ACG-2014e</name>
    <dbReference type="NCBI Taxonomy" id="1493510"/>
    <lineage>
        <taxon>Viruses</taxon>
        <taxon>Duplodnaviria</taxon>
        <taxon>Heunggongvirae</taxon>
        <taxon>Uroviricota</taxon>
        <taxon>Caudoviricetes</taxon>
        <taxon>Pantevenvirales</taxon>
        <taxon>Kyanoviridae</taxon>
        <taxon>Chalconvirus</taxon>
        <taxon>Chalconvirus acg2014e</taxon>
    </lineage>
</organism>
<sequence>MAQSQQFQNITDFSLKSVVIAALGETEGYEIKQMVSTFSYVENVTSPFVAGTMSVADSAGLLANLPIQGGETVKIVVDTSSADEPQEYVMQVWKVGNRYAKNQVQAFTLGLVSVEALNNECVRLMKRLEGKPEEIISKILTEDLNSDKVPLVTNLNGMTSPTQFAVKMLPTNRRPFDIISSLCVKSVKIDSGGSAGKNSKSDGDRGKISGSAGYFFWENKRGYNFFAVDDLLDANDENTWGPYIEKPANQSDGADDRLTISQAVFQSEVDVMSAMRKGKYSSLIVFFNHSTGQYHEYDYSLEDAYDSMKHLGAQNKPSLIKFGDKSISDYPTRIVSTILDHESWYNEPGIASYEEEDKSEEPSEFCDFHKHFAAQSLMRYELLKHQMATVVIPGNSEICAGDKINIKLVNKAPGARIQDEPYDQESSGIYLIEEVTHTYDSTKSTNGKFTTTIRLMRDSYGDIESNHGTK</sequence>
<dbReference type="Proteomes" id="UP000185283">
    <property type="component" value="Segment"/>
</dbReference>
<evidence type="ECO:0000313" key="4">
    <source>
        <dbReference type="Proteomes" id="UP000033005"/>
    </source>
</evidence>
<name>A0A0E3F1P6_9CAUD</name>
<protein>
    <submittedName>
        <fullName evidence="1">Uncharacterized protein</fullName>
    </submittedName>
</protein>
<accession>A0A0E3F1P6</accession>
<evidence type="ECO:0000313" key="5">
    <source>
        <dbReference type="Proteomes" id="UP000185283"/>
    </source>
</evidence>
<reference evidence="4 5" key="1">
    <citation type="submission" date="2013-12" db="EMBL/GenBank/DDBJ databases">
        <title>Ecological redundancy of diverse viral populations within a natural community.</title>
        <authorList>
            <person name="Gregory A.C."/>
            <person name="LaButti K."/>
            <person name="Copeland A."/>
            <person name="Woyke T."/>
            <person name="Sullivan M.B."/>
        </authorList>
    </citation>
    <scope>NUCLEOTIDE SEQUENCE [LARGE SCALE GENOMIC DNA]</scope>
    <source>
        <strain evidence="3">Syn7803C2</strain>
        <strain evidence="1">Syn7803C85</strain>
        <strain evidence="2">Syn7803US33</strain>
    </source>
</reference>
<dbReference type="EMBL" id="KJ019156">
    <property type="protein sequence ID" value="AIX44928.1"/>
    <property type="molecule type" value="Genomic_DNA"/>
</dbReference>
<dbReference type="RefSeq" id="YP_009134511.1">
    <property type="nucleotide sequence ID" value="NC_026928.1"/>
</dbReference>
<evidence type="ECO:0000313" key="1">
    <source>
        <dbReference type="EMBL" id="AIX20472.1"/>
    </source>
</evidence>
<dbReference type="KEGG" id="vg:24172153"/>
<gene>
    <name evidence="3" type="ORF">Syn7803C2_9</name>
    <name evidence="1" type="ORF">Syn7803C85_9</name>
    <name evidence="2" type="ORF">Syn7803US33_9</name>
</gene>
<dbReference type="Proteomes" id="UP000033005">
    <property type="component" value="Segment"/>
</dbReference>
<evidence type="ECO:0000313" key="3">
    <source>
        <dbReference type="EMBL" id="AIX44928.1"/>
    </source>
</evidence>
<dbReference type="EMBL" id="KJ019054">
    <property type="protein sequence ID" value="AIX20472.1"/>
    <property type="molecule type" value="Genomic_DNA"/>
</dbReference>
<dbReference type="OrthoDB" id="13640at10239"/>
<proteinExistence type="predicted"/>